<organism evidence="2 3">
    <name type="scientific">Solanum commersonii</name>
    <name type="common">Commerson's wild potato</name>
    <name type="synonym">Commerson's nightshade</name>
    <dbReference type="NCBI Taxonomy" id="4109"/>
    <lineage>
        <taxon>Eukaryota</taxon>
        <taxon>Viridiplantae</taxon>
        <taxon>Streptophyta</taxon>
        <taxon>Embryophyta</taxon>
        <taxon>Tracheophyta</taxon>
        <taxon>Spermatophyta</taxon>
        <taxon>Magnoliopsida</taxon>
        <taxon>eudicotyledons</taxon>
        <taxon>Gunneridae</taxon>
        <taxon>Pentapetalae</taxon>
        <taxon>asterids</taxon>
        <taxon>lamiids</taxon>
        <taxon>Solanales</taxon>
        <taxon>Solanaceae</taxon>
        <taxon>Solanoideae</taxon>
        <taxon>Solaneae</taxon>
        <taxon>Solanum</taxon>
    </lineage>
</organism>
<dbReference type="Proteomes" id="UP000824120">
    <property type="component" value="Chromosome 5"/>
</dbReference>
<sequence length="82" mass="8792">MRSETSEDMHEAQPYEEESPVDALKKAEDFLVGAPVGRVPVPYQVGLTGLRINNIWTGPPHYYKGPVAGPGLTSLGPLSGQS</sequence>
<feature type="compositionally biased region" description="Basic and acidic residues" evidence="1">
    <location>
        <begin position="1"/>
        <end position="13"/>
    </location>
</feature>
<name>A0A9J5Z204_SOLCO</name>
<dbReference type="EMBL" id="JACXVP010000005">
    <property type="protein sequence ID" value="KAG5606963.1"/>
    <property type="molecule type" value="Genomic_DNA"/>
</dbReference>
<protein>
    <submittedName>
        <fullName evidence="2">Uncharacterized protein</fullName>
    </submittedName>
</protein>
<evidence type="ECO:0000313" key="2">
    <source>
        <dbReference type="EMBL" id="KAG5606963.1"/>
    </source>
</evidence>
<keyword evidence="3" id="KW-1185">Reference proteome</keyword>
<feature type="region of interest" description="Disordered" evidence="1">
    <location>
        <begin position="1"/>
        <end position="22"/>
    </location>
</feature>
<gene>
    <name evidence="2" type="ORF">H5410_028455</name>
</gene>
<evidence type="ECO:0000313" key="3">
    <source>
        <dbReference type="Proteomes" id="UP000824120"/>
    </source>
</evidence>
<evidence type="ECO:0000256" key="1">
    <source>
        <dbReference type="SAM" id="MobiDB-lite"/>
    </source>
</evidence>
<comment type="caution">
    <text evidence="2">The sequence shown here is derived from an EMBL/GenBank/DDBJ whole genome shotgun (WGS) entry which is preliminary data.</text>
</comment>
<reference evidence="2 3" key="1">
    <citation type="submission" date="2020-09" db="EMBL/GenBank/DDBJ databases">
        <title>De no assembly of potato wild relative species, Solanum commersonii.</title>
        <authorList>
            <person name="Cho K."/>
        </authorList>
    </citation>
    <scope>NUCLEOTIDE SEQUENCE [LARGE SCALE GENOMIC DNA]</scope>
    <source>
        <strain evidence="2">LZ3.2</strain>
        <tissue evidence="2">Leaf</tissue>
    </source>
</reference>
<accession>A0A9J5Z204</accession>
<proteinExistence type="predicted"/>
<dbReference type="AlphaFoldDB" id="A0A9J5Z204"/>